<dbReference type="GO" id="GO:0032790">
    <property type="term" value="P:ribosome disassembly"/>
    <property type="evidence" value="ECO:0007669"/>
    <property type="project" value="TreeGrafter"/>
</dbReference>
<comment type="caution">
    <text evidence="7">The sequence shown here is derived from an EMBL/GenBank/DDBJ whole genome shotgun (WGS) entry which is preliminary data.</text>
</comment>
<dbReference type="EMBL" id="MFPV01000034">
    <property type="protein sequence ID" value="OGH61844.1"/>
    <property type="molecule type" value="Genomic_DNA"/>
</dbReference>
<dbReference type="InterPro" id="IPR036788">
    <property type="entry name" value="T_IF-3_C_sf"/>
</dbReference>
<evidence type="ECO:0000259" key="6">
    <source>
        <dbReference type="Pfam" id="PF05198"/>
    </source>
</evidence>
<accession>A0A1F6LRC6</accession>
<evidence type="ECO:0000256" key="1">
    <source>
        <dbReference type="ARBA" id="ARBA00005439"/>
    </source>
</evidence>
<keyword evidence="2 7" id="KW-0396">Initiation factor</keyword>
<dbReference type="InterPro" id="IPR036787">
    <property type="entry name" value="T_IF-3_N_sf"/>
</dbReference>
<dbReference type="SUPFAM" id="SSF55200">
    <property type="entry name" value="Translation initiation factor IF3, C-terminal domain"/>
    <property type="match status" value="1"/>
</dbReference>
<keyword evidence="3" id="KW-0648">Protein biosynthesis</keyword>
<name>A0A1F6LRC6_9BACT</name>
<dbReference type="Pfam" id="PF05198">
    <property type="entry name" value="IF3_N"/>
    <property type="match status" value="1"/>
</dbReference>
<comment type="similarity">
    <text evidence="1">Belongs to the IF-3 family.</text>
</comment>
<dbReference type="GO" id="GO:0043022">
    <property type="term" value="F:ribosome binding"/>
    <property type="evidence" value="ECO:0007669"/>
    <property type="project" value="TreeGrafter"/>
</dbReference>
<evidence type="ECO:0000313" key="7">
    <source>
        <dbReference type="EMBL" id="OGH61844.1"/>
    </source>
</evidence>
<gene>
    <name evidence="7" type="ORF">A2848_00435</name>
</gene>
<dbReference type="PANTHER" id="PTHR10938:SF0">
    <property type="entry name" value="TRANSLATION INITIATION FACTOR IF-3, MITOCHONDRIAL"/>
    <property type="match status" value="1"/>
</dbReference>
<dbReference type="PANTHER" id="PTHR10938">
    <property type="entry name" value="TRANSLATION INITIATION FACTOR IF-3"/>
    <property type="match status" value="1"/>
</dbReference>
<proteinExistence type="inferred from homology"/>
<dbReference type="Gene3D" id="3.30.110.10">
    <property type="entry name" value="Translation initiation factor 3 (IF-3), C-terminal domain"/>
    <property type="match status" value="1"/>
</dbReference>
<feature type="domain" description="Translation initiation factor 3 C-terminal" evidence="5">
    <location>
        <begin position="95"/>
        <end position="181"/>
    </location>
</feature>
<feature type="domain" description="Translation initiation factor 3 N-terminal" evidence="6">
    <location>
        <begin position="20"/>
        <end position="86"/>
    </location>
</feature>
<organism evidence="7 8">
    <name type="scientific">Candidatus Magasanikbacteria bacterium RIFCSPHIGHO2_01_FULL_50_8</name>
    <dbReference type="NCBI Taxonomy" id="1798674"/>
    <lineage>
        <taxon>Bacteria</taxon>
        <taxon>Candidatus Magasanikiibacteriota</taxon>
    </lineage>
</organism>
<evidence type="ECO:0000256" key="3">
    <source>
        <dbReference type="ARBA" id="ARBA00022917"/>
    </source>
</evidence>
<dbReference type="GO" id="GO:0003743">
    <property type="term" value="F:translation initiation factor activity"/>
    <property type="evidence" value="ECO:0007669"/>
    <property type="project" value="UniProtKB-UniRule"/>
</dbReference>
<dbReference type="InterPro" id="IPR001288">
    <property type="entry name" value="Translation_initiation_fac_3"/>
</dbReference>
<dbReference type="NCBIfam" id="TIGR00168">
    <property type="entry name" value="infC"/>
    <property type="match status" value="1"/>
</dbReference>
<dbReference type="InterPro" id="IPR019814">
    <property type="entry name" value="Translation_initiation_fac_3_N"/>
</dbReference>
<evidence type="ECO:0000256" key="2">
    <source>
        <dbReference type="ARBA" id="ARBA00022540"/>
    </source>
</evidence>
<dbReference type="AlphaFoldDB" id="A0A1F6LRC6"/>
<dbReference type="GO" id="GO:0005737">
    <property type="term" value="C:cytoplasm"/>
    <property type="evidence" value="ECO:0007669"/>
    <property type="project" value="UniProtKB-ARBA"/>
</dbReference>
<protein>
    <recommendedName>
        <fullName evidence="4">Translation initiation factor IF-3</fullName>
    </recommendedName>
</protein>
<evidence type="ECO:0000259" key="5">
    <source>
        <dbReference type="Pfam" id="PF00707"/>
    </source>
</evidence>
<evidence type="ECO:0000313" key="8">
    <source>
        <dbReference type="Proteomes" id="UP000176329"/>
    </source>
</evidence>
<dbReference type="InterPro" id="IPR019815">
    <property type="entry name" value="Translation_initiation_fac_3_C"/>
</dbReference>
<dbReference type="Gene3D" id="3.10.20.80">
    <property type="entry name" value="Translation initiation factor 3 (IF-3), N-terminal domain"/>
    <property type="match status" value="1"/>
</dbReference>
<dbReference type="Proteomes" id="UP000176329">
    <property type="component" value="Unassembled WGS sequence"/>
</dbReference>
<dbReference type="Pfam" id="PF00707">
    <property type="entry name" value="IF3_C"/>
    <property type="match status" value="1"/>
</dbReference>
<sequence>MRIARKRFKPEPVKIKVRFNDMIRVPEVRVIDENGEHVGVMRTEEALRLAKERELDLIEINPEADPPVVKILEYGQFKYQKDKEERLQKKKQKETEVKGVRLSLRIGEHDKTLRLNQAKGFFEDGNKVKVEIILRGRERQFVENAFKVVKGFIEELHKQSPLRVEQAPTKQENKIIALLAKA</sequence>
<dbReference type="SUPFAM" id="SSF54364">
    <property type="entry name" value="Translation initiation factor IF3, N-terminal domain"/>
    <property type="match status" value="1"/>
</dbReference>
<reference evidence="7 8" key="1">
    <citation type="journal article" date="2016" name="Nat. Commun.">
        <title>Thousands of microbial genomes shed light on interconnected biogeochemical processes in an aquifer system.</title>
        <authorList>
            <person name="Anantharaman K."/>
            <person name="Brown C.T."/>
            <person name="Hug L.A."/>
            <person name="Sharon I."/>
            <person name="Castelle C.J."/>
            <person name="Probst A.J."/>
            <person name="Thomas B.C."/>
            <person name="Singh A."/>
            <person name="Wilkins M.J."/>
            <person name="Karaoz U."/>
            <person name="Brodie E.L."/>
            <person name="Williams K.H."/>
            <person name="Hubbard S.S."/>
            <person name="Banfield J.F."/>
        </authorList>
    </citation>
    <scope>NUCLEOTIDE SEQUENCE [LARGE SCALE GENOMIC DNA]</scope>
</reference>
<evidence type="ECO:0000256" key="4">
    <source>
        <dbReference type="NCBIfam" id="TIGR00168"/>
    </source>
</evidence>